<dbReference type="Proteomes" id="UP001489004">
    <property type="component" value="Unassembled WGS sequence"/>
</dbReference>
<evidence type="ECO:0000313" key="8">
    <source>
        <dbReference type="Proteomes" id="UP001489004"/>
    </source>
</evidence>
<comment type="subcellular location">
    <subcellularLocation>
        <location evidence="1">Membrane</location>
        <topology evidence="1">Multi-pass membrane protein</topology>
    </subcellularLocation>
</comment>
<keyword evidence="3 5" id="KW-1133">Transmembrane helix</keyword>
<evidence type="ECO:0000256" key="5">
    <source>
        <dbReference type="SAM" id="Phobius"/>
    </source>
</evidence>
<dbReference type="GO" id="GO:0006506">
    <property type="term" value="P:GPI anchor biosynthetic process"/>
    <property type="evidence" value="ECO:0007669"/>
    <property type="project" value="TreeGrafter"/>
</dbReference>
<accession>A0AAW1PSX6</accession>
<dbReference type="PANTHER" id="PTHR46346">
    <property type="entry name" value="PHOSPHATIDYLINOSITOL N-ACETYLGLUCOSAMINYLTRANSFERASE SUBUNIT P"/>
    <property type="match status" value="1"/>
</dbReference>
<dbReference type="Pfam" id="PF08510">
    <property type="entry name" value="PIG-P"/>
    <property type="match status" value="1"/>
</dbReference>
<dbReference type="AlphaFoldDB" id="A0AAW1PSX6"/>
<gene>
    <name evidence="7" type="ORF">WJX72_006033</name>
</gene>
<evidence type="ECO:0000259" key="6">
    <source>
        <dbReference type="Pfam" id="PF08510"/>
    </source>
</evidence>
<dbReference type="InterPro" id="IPR013717">
    <property type="entry name" value="PIG-P"/>
</dbReference>
<sequence length="108" mass="12173">MVSARGASSVEVYGFVGWTTSIVAYVAFLIWAYLPDQSLRALGITYHPDKYWAIALPAWVSVAVVFTYWMYEGACMLSAVPAERRHYEAEAVDALPLDTRERKILVPR</sequence>
<comment type="caution">
    <text evidence="7">The sequence shown here is derived from an EMBL/GenBank/DDBJ whole genome shotgun (WGS) entry which is preliminary data.</text>
</comment>
<dbReference type="GO" id="GO:0005783">
    <property type="term" value="C:endoplasmic reticulum"/>
    <property type="evidence" value="ECO:0007669"/>
    <property type="project" value="TreeGrafter"/>
</dbReference>
<evidence type="ECO:0000313" key="7">
    <source>
        <dbReference type="EMBL" id="KAK9811567.1"/>
    </source>
</evidence>
<dbReference type="EMBL" id="JALJOR010000009">
    <property type="protein sequence ID" value="KAK9811567.1"/>
    <property type="molecule type" value="Genomic_DNA"/>
</dbReference>
<feature type="domain" description="PIG-P" evidence="6">
    <location>
        <begin position="10"/>
        <end position="82"/>
    </location>
</feature>
<dbReference type="PANTHER" id="PTHR46346:SF1">
    <property type="entry name" value="PHOSPHATIDYLINOSITOL N-ACETYLGLUCOSAMINYLTRANSFERASE SUBUNIT P"/>
    <property type="match status" value="1"/>
</dbReference>
<protein>
    <recommendedName>
        <fullName evidence="6">PIG-P domain-containing protein</fullName>
    </recommendedName>
</protein>
<keyword evidence="2 5" id="KW-0812">Transmembrane</keyword>
<feature type="transmembrane region" description="Helical" evidence="5">
    <location>
        <begin position="51"/>
        <end position="71"/>
    </location>
</feature>
<keyword evidence="8" id="KW-1185">Reference proteome</keyword>
<reference evidence="7 8" key="1">
    <citation type="journal article" date="2024" name="Nat. Commun.">
        <title>Phylogenomics reveals the evolutionary origins of lichenization in chlorophyte algae.</title>
        <authorList>
            <person name="Puginier C."/>
            <person name="Libourel C."/>
            <person name="Otte J."/>
            <person name="Skaloud P."/>
            <person name="Haon M."/>
            <person name="Grisel S."/>
            <person name="Petersen M."/>
            <person name="Berrin J.G."/>
            <person name="Delaux P.M."/>
            <person name="Dal Grande F."/>
            <person name="Keller J."/>
        </authorList>
    </citation>
    <scope>NUCLEOTIDE SEQUENCE [LARGE SCALE GENOMIC DNA]</scope>
    <source>
        <strain evidence="7 8">SAG 2043</strain>
    </source>
</reference>
<evidence type="ECO:0000256" key="2">
    <source>
        <dbReference type="ARBA" id="ARBA00022692"/>
    </source>
</evidence>
<organism evidence="7 8">
    <name type="scientific">[Myrmecia] bisecta</name>
    <dbReference type="NCBI Taxonomy" id="41462"/>
    <lineage>
        <taxon>Eukaryota</taxon>
        <taxon>Viridiplantae</taxon>
        <taxon>Chlorophyta</taxon>
        <taxon>core chlorophytes</taxon>
        <taxon>Trebouxiophyceae</taxon>
        <taxon>Trebouxiales</taxon>
        <taxon>Trebouxiaceae</taxon>
        <taxon>Myrmecia</taxon>
    </lineage>
</organism>
<evidence type="ECO:0000256" key="3">
    <source>
        <dbReference type="ARBA" id="ARBA00022989"/>
    </source>
</evidence>
<dbReference type="InterPro" id="IPR052263">
    <property type="entry name" value="GPI_Anchor_Biosynth"/>
</dbReference>
<evidence type="ECO:0000256" key="4">
    <source>
        <dbReference type="ARBA" id="ARBA00023136"/>
    </source>
</evidence>
<dbReference type="GO" id="GO:0016020">
    <property type="term" value="C:membrane"/>
    <property type="evidence" value="ECO:0007669"/>
    <property type="project" value="UniProtKB-SubCell"/>
</dbReference>
<proteinExistence type="predicted"/>
<feature type="transmembrane region" description="Helical" evidence="5">
    <location>
        <begin position="12"/>
        <end position="31"/>
    </location>
</feature>
<evidence type="ECO:0000256" key="1">
    <source>
        <dbReference type="ARBA" id="ARBA00004141"/>
    </source>
</evidence>
<name>A0AAW1PSX6_9CHLO</name>
<keyword evidence="4 5" id="KW-0472">Membrane</keyword>